<name>A0AAV2YQM0_9STRA</name>
<dbReference type="InterPro" id="IPR027417">
    <property type="entry name" value="P-loop_NTPase"/>
</dbReference>
<dbReference type="InterPro" id="IPR029787">
    <property type="entry name" value="Nucleotide_cyclase"/>
</dbReference>
<protein>
    <recommendedName>
        <fullName evidence="2">Guanylate cyclase domain-containing protein</fullName>
    </recommendedName>
</protein>
<feature type="compositionally biased region" description="Basic and acidic residues" evidence="1">
    <location>
        <begin position="122"/>
        <end position="135"/>
    </location>
</feature>
<feature type="region of interest" description="Disordered" evidence="1">
    <location>
        <begin position="81"/>
        <end position="150"/>
    </location>
</feature>
<organism evidence="3 4">
    <name type="scientific">Lagenidium giganteum</name>
    <dbReference type="NCBI Taxonomy" id="4803"/>
    <lineage>
        <taxon>Eukaryota</taxon>
        <taxon>Sar</taxon>
        <taxon>Stramenopiles</taxon>
        <taxon>Oomycota</taxon>
        <taxon>Peronosporomycetes</taxon>
        <taxon>Pythiales</taxon>
        <taxon>Pythiaceae</taxon>
    </lineage>
</organism>
<dbReference type="SUPFAM" id="SSF52540">
    <property type="entry name" value="P-loop containing nucleoside triphosphate hydrolases"/>
    <property type="match status" value="1"/>
</dbReference>
<dbReference type="Pfam" id="PF13191">
    <property type="entry name" value="AAA_16"/>
    <property type="match status" value="1"/>
</dbReference>
<feature type="region of interest" description="Disordered" evidence="1">
    <location>
        <begin position="705"/>
        <end position="743"/>
    </location>
</feature>
<accession>A0AAV2YQM0</accession>
<dbReference type="PROSITE" id="PS50125">
    <property type="entry name" value="GUANYLATE_CYCLASE_2"/>
    <property type="match status" value="2"/>
</dbReference>
<dbReference type="EMBL" id="DAKRPA010000191">
    <property type="protein sequence ID" value="DAZ95751.1"/>
    <property type="molecule type" value="Genomic_DNA"/>
</dbReference>
<feature type="compositionally biased region" description="Gly residues" evidence="1">
    <location>
        <begin position="108"/>
        <end position="119"/>
    </location>
</feature>
<dbReference type="InterPro" id="IPR041664">
    <property type="entry name" value="AAA_16"/>
</dbReference>
<comment type="caution">
    <text evidence="3">The sequence shown here is derived from an EMBL/GenBank/DDBJ whole genome shotgun (WGS) entry which is preliminary data.</text>
</comment>
<reference evidence="3" key="1">
    <citation type="submission" date="2022-11" db="EMBL/GenBank/DDBJ databases">
        <authorList>
            <person name="Morgan W.R."/>
            <person name="Tartar A."/>
        </authorList>
    </citation>
    <scope>NUCLEOTIDE SEQUENCE</scope>
    <source>
        <strain evidence="3">ARSEF 373</strain>
    </source>
</reference>
<dbReference type="CDD" id="cd07302">
    <property type="entry name" value="CHD"/>
    <property type="match status" value="2"/>
</dbReference>
<dbReference type="InterPro" id="IPR025662">
    <property type="entry name" value="Sigma_54_int_dom_ATP-bd_1"/>
</dbReference>
<dbReference type="InterPro" id="IPR001054">
    <property type="entry name" value="A/G_cyclase"/>
</dbReference>
<dbReference type="GO" id="GO:0009190">
    <property type="term" value="P:cyclic nucleotide biosynthetic process"/>
    <property type="evidence" value="ECO:0007669"/>
    <property type="project" value="InterPro"/>
</dbReference>
<evidence type="ECO:0000313" key="4">
    <source>
        <dbReference type="Proteomes" id="UP001146120"/>
    </source>
</evidence>
<dbReference type="SUPFAM" id="SSF55073">
    <property type="entry name" value="Nucleotide cyclase"/>
    <property type="match status" value="2"/>
</dbReference>
<dbReference type="GO" id="GO:0035556">
    <property type="term" value="P:intracellular signal transduction"/>
    <property type="evidence" value="ECO:0007669"/>
    <property type="project" value="InterPro"/>
</dbReference>
<feature type="compositionally biased region" description="Low complexity" evidence="1">
    <location>
        <begin position="715"/>
        <end position="729"/>
    </location>
</feature>
<feature type="domain" description="Guanylate cyclase" evidence="2">
    <location>
        <begin position="157"/>
        <end position="292"/>
    </location>
</feature>
<dbReference type="PANTHER" id="PTHR47455">
    <property type="entry name" value="ADENYLYL CYCLASE BETA"/>
    <property type="match status" value="1"/>
</dbReference>
<dbReference type="PANTHER" id="PTHR47455:SF1">
    <property type="entry name" value="GUANYLATE CYCLASE DOMAIN-CONTAINING PROTEIN"/>
    <property type="match status" value="1"/>
</dbReference>
<evidence type="ECO:0000313" key="3">
    <source>
        <dbReference type="EMBL" id="DAZ95751.1"/>
    </source>
</evidence>
<feature type="region of interest" description="Disordered" evidence="1">
    <location>
        <begin position="1366"/>
        <end position="1391"/>
    </location>
</feature>
<evidence type="ECO:0000256" key="1">
    <source>
        <dbReference type="SAM" id="MobiDB-lite"/>
    </source>
</evidence>
<dbReference type="PROSITE" id="PS00675">
    <property type="entry name" value="SIGMA54_INTERACT_1"/>
    <property type="match status" value="1"/>
</dbReference>
<dbReference type="Proteomes" id="UP001146120">
    <property type="component" value="Unassembled WGS sequence"/>
</dbReference>
<evidence type="ECO:0000259" key="2">
    <source>
        <dbReference type="PROSITE" id="PS50125"/>
    </source>
</evidence>
<feature type="domain" description="Guanylate cyclase" evidence="2">
    <location>
        <begin position="385"/>
        <end position="505"/>
    </location>
</feature>
<feature type="compositionally biased region" description="Basic and acidic residues" evidence="1">
    <location>
        <begin position="1366"/>
        <end position="1378"/>
    </location>
</feature>
<sequence length="1391" mass="155142">MPKRELDAQQKELTVLRRHVPRIVMSRFLRKPERLRGPEMSSFTAVVALFDISGFSSLGSKLQEVEKDKIKGLNLNTKDAKDTAAKRHRSSMPLLMSPNEDSSTGFTGSLGYGSDGGSTGEAEDRQENDHRDMMRQRRQSSRAQNIASVQPVRQRSVSFVSRAKPVAPQGIAVETLTTTLNKTLEPVIDVISRHNGDIIKFAGDAMIVLWETEESLGQETNPGVLTYSAVKCALEALEVLESVSRTESHMAILGMHIGIGVSTMTGNHVGGVLDRWEFYLSGDANRQMSSAESSASKGQVALSPEAYSALMDAKSLLKFRVTASPTSTGNHVISSITTAAYEPPVRPVLEPTFEMIQFMRYYVPGSITSSLQKDLALNPCVRNITAVFIKLEGILELDNGREQLEQIQSFLTVIQESAYKVQGTLRQFVIDDKGAVAVVAVGLPPFYHENNALRGVKLACYLLERGIPASIGVTSGNALCGSVGSETRAEYAVVGDVINLAARLMSAAQTGEILCDEHTRDDSKDSIQYQDYEEISVKGKSERVKVFRVQRDHVQTKLDASALVDTPFALPYGVEYVLDLVPLVGMRGDRKAQTNRVLIISGESGTGKTMLLRHYLYHNTRCFMGQGDSVDSALEFHAWSGIVREMASRTIKTSRGQAPSDRTNTTRAEEDFIASVMSESQQAVIANESEVRKELSRRYLEHRGFASHQQDSNVSSASSGRSATTQGSSDQLSRGPSGNRIVTGAGTYERVPVLEYLVRQRRVADSVIPLLNDLLPHDHMFRTDFNALEEGEERTKALEYLIFSIVEAISEYKPILLMFDSAQWMDSHSWGLLLKVLEELPNVHALIATRTQNRLKSQPIFDVIERLPYVQRQDMRRFSYQITSLFLSQQYHIAIMDSQLLDFVYARTEGNPAELVKLMSFMIESRYIMIDRSNGHVSILSDLDDLDMQVPQYTRARVMSCVDMLDGLAQIALKVLSINPEPLEERVLNGVLTLIFSAEASSSTDMASTVRLKVQRSNSTLSIFTQARAGLQECEKEAIITIDNENHVIFFNSDEMRLVVYDTMLPSQREMIHGLYAKWLETMTKPIASSSLIRSSILSSGRFSDAAATATSVFHRFAMLGYHLSRSGNARSALDAYQKAAEHAIEAKDLPFATDCMQSAFKIVDDNPRGSKLNELEYILLRGKIEFMRGAIAVEKSEWDIAIAHLGYIIRLCQRKGSVLRRYSSSIFHEGLTDAAMTTRKLTVAGPSFRKPGGIDPAPVMPEPSTTDVSSASFSSRLRWGVSGDSLWYLELQQRCMPGLLGFRIFRSPILVALFLGKPRNTRRSQNKMRRLHMGVVQPEETLALLNQVLYFRKKAELLIRKIEMSKKKQEEMSREIQKLTQKSLQTKHKR</sequence>
<proteinExistence type="predicted"/>
<keyword evidence="4" id="KW-1185">Reference proteome</keyword>
<dbReference type="Gene3D" id="3.30.70.1230">
    <property type="entry name" value="Nucleotide cyclase"/>
    <property type="match status" value="2"/>
</dbReference>
<reference evidence="3" key="2">
    <citation type="journal article" date="2023" name="Microbiol Resour">
        <title>Decontamination and Annotation of the Draft Genome Sequence of the Oomycete Lagenidium giganteum ARSEF 373.</title>
        <authorList>
            <person name="Morgan W.R."/>
            <person name="Tartar A."/>
        </authorList>
    </citation>
    <scope>NUCLEOTIDE SEQUENCE</scope>
    <source>
        <strain evidence="3">ARSEF 373</strain>
    </source>
</reference>
<dbReference type="Pfam" id="PF00211">
    <property type="entry name" value="Guanylate_cyc"/>
    <property type="match status" value="2"/>
</dbReference>
<gene>
    <name evidence="3" type="ORF">N0F65_006399</name>
</gene>